<protein>
    <submittedName>
        <fullName evidence="3">Excinuclease ABC subunit A</fullName>
    </submittedName>
</protein>
<dbReference type="AlphaFoldDB" id="A0AAE4B597"/>
<evidence type="ECO:0000313" key="3">
    <source>
        <dbReference type="EMBL" id="MDQ2089031.1"/>
    </source>
</evidence>
<reference evidence="3" key="1">
    <citation type="submission" date="2022-07" db="EMBL/GenBank/DDBJ databases">
        <authorList>
            <person name="Otstavnykh N."/>
            <person name="Isaeva M."/>
            <person name="Bystritskaya E."/>
        </authorList>
    </citation>
    <scope>NUCLEOTIDE SEQUENCE</scope>
    <source>
        <strain evidence="3">KCTC 52189</strain>
    </source>
</reference>
<dbReference type="EMBL" id="JANHAX010000001">
    <property type="protein sequence ID" value="MDQ2089031.1"/>
    <property type="molecule type" value="Genomic_DNA"/>
</dbReference>
<proteinExistence type="predicted"/>
<gene>
    <name evidence="3" type="ORF">NO357_03840</name>
</gene>
<sequence length="122" mass="13188">MRYARPVVLALSLAALATAATAGNGPGKPGAHKGPGPKAALPCPPGLAKKNPPCVPPGQARHQYRYRVGERINSGYVILGDPWRYDLDPNQTYYRVGDYLYRVNRDTREVLDFLGAAAALLD</sequence>
<feature type="chain" id="PRO_5042203229" evidence="2">
    <location>
        <begin position="23"/>
        <end position="122"/>
    </location>
</feature>
<evidence type="ECO:0000256" key="2">
    <source>
        <dbReference type="SAM" id="SignalP"/>
    </source>
</evidence>
<organism evidence="3 4">
    <name type="scientific">Marimonas arenosa</name>
    <dbReference type="NCBI Taxonomy" id="1795305"/>
    <lineage>
        <taxon>Bacteria</taxon>
        <taxon>Pseudomonadati</taxon>
        <taxon>Pseudomonadota</taxon>
        <taxon>Alphaproteobacteria</taxon>
        <taxon>Rhodobacterales</taxon>
        <taxon>Paracoccaceae</taxon>
        <taxon>Marimonas</taxon>
    </lineage>
</organism>
<feature type="signal peptide" evidence="2">
    <location>
        <begin position="1"/>
        <end position="22"/>
    </location>
</feature>
<dbReference type="Proteomes" id="UP001226762">
    <property type="component" value="Unassembled WGS sequence"/>
</dbReference>
<keyword evidence="2" id="KW-0732">Signal</keyword>
<evidence type="ECO:0000256" key="1">
    <source>
        <dbReference type="SAM" id="MobiDB-lite"/>
    </source>
</evidence>
<keyword evidence="4" id="KW-1185">Reference proteome</keyword>
<accession>A0AAE4B597</accession>
<comment type="caution">
    <text evidence="3">The sequence shown here is derived from an EMBL/GenBank/DDBJ whole genome shotgun (WGS) entry which is preliminary data.</text>
</comment>
<feature type="region of interest" description="Disordered" evidence="1">
    <location>
        <begin position="22"/>
        <end position="45"/>
    </location>
</feature>
<evidence type="ECO:0000313" key="4">
    <source>
        <dbReference type="Proteomes" id="UP001226762"/>
    </source>
</evidence>
<name>A0AAE4B597_9RHOB</name>
<reference evidence="3" key="2">
    <citation type="submission" date="2023-02" db="EMBL/GenBank/DDBJ databases">
        <title>'Rhodoalgimonas zhirmunskyi' gen. nov., isolated from a red alga.</title>
        <authorList>
            <person name="Nedashkovskaya O.I."/>
            <person name="Otstavnykh N.Y."/>
            <person name="Bystritskaya E.P."/>
            <person name="Balabanova L.A."/>
            <person name="Isaeva M.P."/>
        </authorList>
    </citation>
    <scope>NUCLEOTIDE SEQUENCE</scope>
    <source>
        <strain evidence="3">KCTC 52189</strain>
    </source>
</reference>
<dbReference type="RefSeq" id="WP_306734284.1">
    <property type="nucleotide sequence ID" value="NZ_JANHAX010000001.1"/>
</dbReference>